<organism evidence="1">
    <name type="scientific">Schizosaccharomyces pombe</name>
    <name type="common">Fission yeast</name>
    <dbReference type="NCBI Taxonomy" id="4896"/>
    <lineage>
        <taxon>Eukaryota</taxon>
        <taxon>Fungi</taxon>
        <taxon>Dikarya</taxon>
        <taxon>Ascomycota</taxon>
        <taxon>Taphrinomycotina</taxon>
        <taxon>Schizosaccharomycetes</taxon>
        <taxon>Schizosaccharomycetales</taxon>
        <taxon>Schizosaccharomycetaceae</taxon>
        <taxon>Schizosaccharomyces</taxon>
    </lineage>
</organism>
<name>P79052_SCHPM</name>
<dbReference type="AlphaFoldDB" id="P79052"/>
<protein>
    <submittedName>
        <fullName evidence="1">Uncharacterized protein</fullName>
    </submittedName>
</protein>
<sequence length="42" mass="4950">MSFFCGCMVIRLTFELKKSFSGNNRSTAVVFFLLKTMWFDFV</sequence>
<dbReference type="EMBL" id="AB001020">
    <property type="protein sequence ID" value="BAA19214.1"/>
    <property type="molecule type" value="mRNA"/>
</dbReference>
<reference evidence="1" key="1">
    <citation type="journal article" date="1997" name="DNA Res.">
        <title>Identification of open reading frames in Schizosaccharomyces pombe cDNAs.</title>
        <authorList>
            <person name="Yoshioka S."/>
            <person name="Kato K."/>
            <person name="Nakai K."/>
            <person name="Okayama H."/>
            <person name="Nojima H."/>
        </authorList>
    </citation>
    <scope>NUCLEOTIDE SEQUENCE</scope>
    <source>
        <strain evidence="1">PR745</strain>
    </source>
</reference>
<proteinExistence type="evidence at transcript level"/>
<evidence type="ECO:0000313" key="1">
    <source>
        <dbReference type="EMBL" id="BAA19214.1"/>
    </source>
</evidence>
<accession>P79052</accession>